<reference evidence="2" key="2">
    <citation type="submission" date="2024-04" db="EMBL/GenBank/DDBJ databases">
        <authorList>
            <person name="Chen Y."/>
            <person name="Shah S."/>
            <person name="Dougan E. K."/>
            <person name="Thang M."/>
            <person name="Chan C."/>
        </authorList>
    </citation>
    <scope>NUCLEOTIDE SEQUENCE [LARGE SCALE GENOMIC DNA]</scope>
</reference>
<evidence type="ECO:0000313" key="1">
    <source>
        <dbReference type="EMBL" id="CAI3989905.1"/>
    </source>
</evidence>
<dbReference type="Proteomes" id="UP001152797">
    <property type="component" value="Unassembled WGS sequence"/>
</dbReference>
<keyword evidence="3" id="KW-1185">Reference proteome</keyword>
<dbReference type="EMBL" id="CAMXCT030001418">
    <property type="protein sequence ID" value="CAL4777217.1"/>
    <property type="molecule type" value="Genomic_DNA"/>
</dbReference>
<accession>A0A9P1CE82</accession>
<name>A0A9P1CE82_9DINO</name>
<sequence length="99" mass="11263">MSQVWWAKKNGRWIGWRIKAVPLPTILTSQKPDAIPSVCCQDSGQRQCCEKVEHVDLAEVQTPSAVQGSVSVPSLTSEPEDMETWWETDMAAFHIEDYW</sequence>
<proteinExistence type="predicted"/>
<gene>
    <name evidence="1" type="ORF">C1SCF055_LOCUS16935</name>
</gene>
<evidence type="ECO:0000313" key="2">
    <source>
        <dbReference type="EMBL" id="CAL1143280.1"/>
    </source>
</evidence>
<dbReference type="EMBL" id="CAMXCT020001418">
    <property type="protein sequence ID" value="CAL1143280.1"/>
    <property type="molecule type" value="Genomic_DNA"/>
</dbReference>
<protein>
    <submittedName>
        <fullName evidence="1">Uncharacterized protein</fullName>
    </submittedName>
</protein>
<dbReference type="AlphaFoldDB" id="A0A9P1CE82"/>
<organism evidence="1">
    <name type="scientific">Cladocopium goreaui</name>
    <dbReference type="NCBI Taxonomy" id="2562237"/>
    <lineage>
        <taxon>Eukaryota</taxon>
        <taxon>Sar</taxon>
        <taxon>Alveolata</taxon>
        <taxon>Dinophyceae</taxon>
        <taxon>Suessiales</taxon>
        <taxon>Symbiodiniaceae</taxon>
        <taxon>Cladocopium</taxon>
    </lineage>
</organism>
<dbReference type="EMBL" id="CAMXCT010001418">
    <property type="protein sequence ID" value="CAI3989905.1"/>
    <property type="molecule type" value="Genomic_DNA"/>
</dbReference>
<comment type="caution">
    <text evidence="1">The sequence shown here is derived from an EMBL/GenBank/DDBJ whole genome shotgun (WGS) entry which is preliminary data.</text>
</comment>
<reference evidence="1" key="1">
    <citation type="submission" date="2022-10" db="EMBL/GenBank/DDBJ databases">
        <authorList>
            <person name="Chen Y."/>
            <person name="Dougan E. K."/>
            <person name="Chan C."/>
            <person name="Rhodes N."/>
            <person name="Thang M."/>
        </authorList>
    </citation>
    <scope>NUCLEOTIDE SEQUENCE</scope>
</reference>
<evidence type="ECO:0000313" key="3">
    <source>
        <dbReference type="Proteomes" id="UP001152797"/>
    </source>
</evidence>